<gene>
    <name evidence="3" type="ORF">C7C46_05745</name>
</gene>
<name>A0A2V4P998_9ACTN</name>
<dbReference type="InterPro" id="IPR021235">
    <property type="entry name" value="DUF2637"/>
</dbReference>
<dbReference type="RefSeq" id="WP_110666372.1">
    <property type="nucleotide sequence ID" value="NZ_PYBW01000019.1"/>
</dbReference>
<dbReference type="Proteomes" id="UP000248039">
    <property type="component" value="Unassembled WGS sequence"/>
</dbReference>
<dbReference type="OrthoDB" id="4059373at2"/>
<reference evidence="3 4" key="1">
    <citation type="submission" date="2018-03" db="EMBL/GenBank/DDBJ databases">
        <title>Bioinformatic expansion and discovery of thiopeptide antibiotics.</title>
        <authorList>
            <person name="Schwalen C.J."/>
            <person name="Hudson G.A."/>
            <person name="Mitchell D.A."/>
        </authorList>
    </citation>
    <scope>NUCLEOTIDE SEQUENCE [LARGE SCALE GENOMIC DNA]</scope>
    <source>
        <strain evidence="3 4">ATCC 21389</strain>
    </source>
</reference>
<feature type="compositionally biased region" description="Polar residues" evidence="1">
    <location>
        <begin position="157"/>
        <end position="175"/>
    </location>
</feature>
<keyword evidence="2" id="KW-0812">Transmembrane</keyword>
<keyword evidence="2" id="KW-0472">Membrane</keyword>
<comment type="caution">
    <text evidence="3">The sequence shown here is derived from an EMBL/GenBank/DDBJ whole genome shotgun (WGS) entry which is preliminary data.</text>
</comment>
<organism evidence="3 4">
    <name type="scientific">Streptomyces tateyamensis</name>
    <dbReference type="NCBI Taxonomy" id="565073"/>
    <lineage>
        <taxon>Bacteria</taxon>
        <taxon>Bacillati</taxon>
        <taxon>Actinomycetota</taxon>
        <taxon>Actinomycetes</taxon>
        <taxon>Kitasatosporales</taxon>
        <taxon>Streptomycetaceae</taxon>
        <taxon>Streptomyces</taxon>
    </lineage>
</organism>
<feature type="region of interest" description="Disordered" evidence="1">
    <location>
        <begin position="109"/>
        <end position="285"/>
    </location>
</feature>
<protein>
    <recommendedName>
        <fullName evidence="5">DUF2637 domain-containing protein</fullName>
    </recommendedName>
</protein>
<evidence type="ECO:0000256" key="1">
    <source>
        <dbReference type="SAM" id="MobiDB-lite"/>
    </source>
</evidence>
<feature type="transmembrane region" description="Helical" evidence="2">
    <location>
        <begin position="77"/>
        <end position="101"/>
    </location>
</feature>
<keyword evidence="2" id="KW-1133">Transmembrane helix</keyword>
<feature type="compositionally biased region" description="Low complexity" evidence="1">
    <location>
        <begin position="116"/>
        <end position="131"/>
    </location>
</feature>
<keyword evidence="4" id="KW-1185">Reference proteome</keyword>
<feature type="transmembrane region" description="Helical" evidence="2">
    <location>
        <begin position="20"/>
        <end position="38"/>
    </location>
</feature>
<evidence type="ECO:0000256" key="2">
    <source>
        <dbReference type="SAM" id="Phobius"/>
    </source>
</evidence>
<accession>A0A2V4P998</accession>
<dbReference type="AlphaFoldDB" id="A0A2V4P998"/>
<feature type="compositionally biased region" description="Basic and acidic residues" evidence="1">
    <location>
        <begin position="222"/>
        <end position="233"/>
    </location>
</feature>
<evidence type="ECO:0000313" key="4">
    <source>
        <dbReference type="Proteomes" id="UP000248039"/>
    </source>
</evidence>
<feature type="transmembrane region" description="Helical" evidence="2">
    <location>
        <begin position="50"/>
        <end position="71"/>
    </location>
</feature>
<proteinExistence type="predicted"/>
<dbReference type="EMBL" id="PYBW01000019">
    <property type="protein sequence ID" value="PYC86612.1"/>
    <property type="molecule type" value="Genomic_DNA"/>
</dbReference>
<dbReference type="Pfam" id="PF10935">
    <property type="entry name" value="DUF2637"/>
    <property type="match status" value="1"/>
</dbReference>
<evidence type="ECO:0000313" key="3">
    <source>
        <dbReference type="EMBL" id="PYC86612.1"/>
    </source>
</evidence>
<sequence>MPTTIRRATLPERRASAWDRIAVALLGAAGFALSYDALQQMAVAVHVRGPLTYLFPLIVDGFIAYGVRALLVLRDAYSVVGLLSTLAPLALGGSVHLYILIARHGLRPASRPVPDTAAALSEAATATASGTPGRHAASDPSAPLDQGVAVERERVRSSTATASTVEPATAQTGPSTALAAPPSGDQTDHESAGQALFGNPSPKRTGDEGDGPAEPPSPAPAGEEHARTQDSVDRGTTGHGLSGTPSPARAAKPVGRPPGASKEALADIGRQAWQRTGRLSRASVRKAVRARGVTISGDRLTDVMGILRAERNDAEQRGRR</sequence>
<evidence type="ECO:0008006" key="5">
    <source>
        <dbReference type="Google" id="ProtNLM"/>
    </source>
</evidence>